<evidence type="ECO:0000313" key="10">
    <source>
        <dbReference type="EMBL" id="STQ86331.1"/>
    </source>
</evidence>
<dbReference type="HAMAP" id="MF_00165">
    <property type="entry name" value="Thymidylate_kinase"/>
    <property type="match status" value="1"/>
</dbReference>
<dbReference type="PANTHER" id="PTHR10344">
    <property type="entry name" value="THYMIDYLATE KINASE"/>
    <property type="match status" value="1"/>
</dbReference>
<dbReference type="EC" id="2.7.4.9" evidence="8"/>
<keyword evidence="4 8" id="KW-0547">Nucleotide-binding</keyword>
<dbReference type="GO" id="GO:0006235">
    <property type="term" value="P:dTTP biosynthetic process"/>
    <property type="evidence" value="ECO:0007669"/>
    <property type="project" value="UniProtKB-UniRule"/>
</dbReference>
<dbReference type="Gene3D" id="3.40.50.300">
    <property type="entry name" value="P-loop containing nucleotide triphosphate hydrolases"/>
    <property type="match status" value="1"/>
</dbReference>
<dbReference type="GO" id="GO:0006233">
    <property type="term" value="P:dTDP biosynthetic process"/>
    <property type="evidence" value="ECO:0007669"/>
    <property type="project" value="InterPro"/>
</dbReference>
<evidence type="ECO:0000313" key="13">
    <source>
        <dbReference type="Proteomes" id="UP000255139"/>
    </source>
</evidence>
<keyword evidence="3 8" id="KW-0545">Nucleotide biosynthesis</keyword>
<feature type="binding site" evidence="8">
    <location>
        <begin position="8"/>
        <end position="15"/>
    </location>
    <ligand>
        <name>ATP</name>
        <dbReference type="ChEBI" id="CHEBI:30616"/>
    </ligand>
</feature>
<dbReference type="GO" id="GO:0005524">
    <property type="term" value="F:ATP binding"/>
    <property type="evidence" value="ECO:0007669"/>
    <property type="project" value="UniProtKB-UniRule"/>
</dbReference>
<evidence type="ECO:0000256" key="3">
    <source>
        <dbReference type="ARBA" id="ARBA00022727"/>
    </source>
</evidence>
<dbReference type="Proteomes" id="UP000255139">
    <property type="component" value="Unassembled WGS sequence"/>
</dbReference>
<accession>A0A099U0S7</accession>
<feature type="domain" description="Thymidylate kinase-like" evidence="9">
    <location>
        <begin position="6"/>
        <end position="218"/>
    </location>
</feature>
<gene>
    <name evidence="8 10" type="primary">tmk</name>
    <name evidence="11" type="ORF">LS73_000755</name>
    <name evidence="10" type="ORF">NCTC12714_01136</name>
</gene>
<evidence type="ECO:0000259" key="9">
    <source>
        <dbReference type="Pfam" id="PF02223"/>
    </source>
</evidence>
<evidence type="ECO:0000256" key="6">
    <source>
        <dbReference type="ARBA" id="ARBA00022840"/>
    </source>
</evidence>
<organism evidence="10 13">
    <name type="scientific">Helicobacter muridarum</name>
    <dbReference type="NCBI Taxonomy" id="216"/>
    <lineage>
        <taxon>Bacteria</taxon>
        <taxon>Pseudomonadati</taxon>
        <taxon>Campylobacterota</taxon>
        <taxon>Epsilonproteobacteria</taxon>
        <taxon>Campylobacterales</taxon>
        <taxon>Helicobacteraceae</taxon>
        <taxon>Helicobacter</taxon>
    </lineage>
</organism>
<dbReference type="SUPFAM" id="SSF52540">
    <property type="entry name" value="P-loop containing nucleoside triphosphate hydrolases"/>
    <property type="match status" value="1"/>
</dbReference>
<dbReference type="Proteomes" id="UP000029922">
    <property type="component" value="Unassembled WGS sequence"/>
</dbReference>
<dbReference type="RefSeq" id="WP_034557102.1">
    <property type="nucleotide sequence ID" value="NZ_FZML01000010.1"/>
</dbReference>
<comment type="similarity">
    <text evidence="1 8">Belongs to the thymidylate kinase family.</text>
</comment>
<reference evidence="10 13" key="2">
    <citation type="submission" date="2018-06" db="EMBL/GenBank/DDBJ databases">
        <authorList>
            <consortium name="Pathogen Informatics"/>
            <person name="Doyle S."/>
        </authorList>
    </citation>
    <scope>NUCLEOTIDE SEQUENCE [LARGE SCALE GENOMIC DNA]</scope>
    <source>
        <strain evidence="10 13">NCTC12714</strain>
    </source>
</reference>
<evidence type="ECO:0000256" key="1">
    <source>
        <dbReference type="ARBA" id="ARBA00009776"/>
    </source>
</evidence>
<keyword evidence="5 8" id="KW-0418">Kinase</keyword>
<dbReference type="InterPro" id="IPR027417">
    <property type="entry name" value="P-loop_NTPase"/>
</dbReference>
<dbReference type="GO" id="GO:0005829">
    <property type="term" value="C:cytosol"/>
    <property type="evidence" value="ECO:0007669"/>
    <property type="project" value="TreeGrafter"/>
</dbReference>
<dbReference type="EMBL" id="UGJE01000002">
    <property type="protein sequence ID" value="STQ86331.1"/>
    <property type="molecule type" value="Genomic_DNA"/>
</dbReference>
<evidence type="ECO:0000256" key="5">
    <source>
        <dbReference type="ARBA" id="ARBA00022777"/>
    </source>
</evidence>
<dbReference type="GO" id="GO:0006227">
    <property type="term" value="P:dUDP biosynthetic process"/>
    <property type="evidence" value="ECO:0007669"/>
    <property type="project" value="TreeGrafter"/>
</dbReference>
<name>A0A099U0S7_9HELI</name>
<proteinExistence type="inferred from homology"/>
<dbReference type="AlphaFoldDB" id="A0A099U0S7"/>
<evidence type="ECO:0000256" key="4">
    <source>
        <dbReference type="ARBA" id="ARBA00022741"/>
    </source>
</evidence>
<keyword evidence="2 8" id="KW-0808">Transferase</keyword>
<dbReference type="Pfam" id="PF02223">
    <property type="entry name" value="Thymidylate_kin"/>
    <property type="match status" value="1"/>
</dbReference>
<dbReference type="InterPro" id="IPR039430">
    <property type="entry name" value="Thymidylate_kin-like_dom"/>
</dbReference>
<dbReference type="NCBIfam" id="TIGR00041">
    <property type="entry name" value="DTMP_kinase"/>
    <property type="match status" value="1"/>
</dbReference>
<evidence type="ECO:0000256" key="7">
    <source>
        <dbReference type="ARBA" id="ARBA00048743"/>
    </source>
</evidence>
<protein>
    <recommendedName>
        <fullName evidence="8">Thymidylate kinase</fullName>
        <ecNumber evidence="8">2.7.4.9</ecNumber>
    </recommendedName>
    <alternativeName>
        <fullName evidence="8">dTMP kinase</fullName>
    </alternativeName>
</protein>
<dbReference type="CDD" id="cd01672">
    <property type="entry name" value="TMPK"/>
    <property type="match status" value="1"/>
</dbReference>
<sequence length="225" mass="26002">MRYFVIEGVDTSGKSTHWNLLATRIQNARINPLSQVNTSYISPNDVIFIQEPSNLPLGKRVRDMILHENITNDDMSRFLLFLAQRAELIQYYKSLPNIVISDRSLISGIAYKGIDSIISIKQALDINLIATRNILPEKIVFLKLSYDEIIKRLKKKMELNNTAKDHIELKGAKYLYDIQLQFEQILQEISLYARSKDININILELDASYSKEILHNEIRLFFGVS</sequence>
<reference evidence="11 12" key="1">
    <citation type="journal article" date="2014" name="Genome Announc.">
        <title>Draft genome sequences of eight enterohepatic helicobacter species isolated from both laboratory and wild rodents.</title>
        <authorList>
            <person name="Sheh A."/>
            <person name="Shen Z."/>
            <person name="Fox J.G."/>
        </authorList>
    </citation>
    <scope>NUCLEOTIDE SEQUENCE [LARGE SCALE GENOMIC DNA]</scope>
    <source>
        <strain evidence="11 12">ST1</strain>
    </source>
</reference>
<dbReference type="InterPro" id="IPR018094">
    <property type="entry name" value="Thymidylate_kinase"/>
</dbReference>
<dbReference type="GO" id="GO:0004798">
    <property type="term" value="F:dTMP kinase activity"/>
    <property type="evidence" value="ECO:0007669"/>
    <property type="project" value="UniProtKB-UniRule"/>
</dbReference>
<keyword evidence="6 8" id="KW-0067">ATP-binding</keyword>
<keyword evidence="13" id="KW-1185">Reference proteome</keyword>
<comment type="catalytic activity">
    <reaction evidence="7 8">
        <text>dTMP + ATP = dTDP + ADP</text>
        <dbReference type="Rhea" id="RHEA:13517"/>
        <dbReference type="ChEBI" id="CHEBI:30616"/>
        <dbReference type="ChEBI" id="CHEBI:58369"/>
        <dbReference type="ChEBI" id="CHEBI:63528"/>
        <dbReference type="ChEBI" id="CHEBI:456216"/>
        <dbReference type="EC" id="2.7.4.9"/>
    </reaction>
</comment>
<dbReference type="PANTHER" id="PTHR10344:SF4">
    <property type="entry name" value="UMP-CMP KINASE 2, MITOCHONDRIAL"/>
    <property type="match status" value="1"/>
</dbReference>
<comment type="function">
    <text evidence="8">Phosphorylation of dTMP to form dTDP in both de novo and salvage pathways of dTTP synthesis.</text>
</comment>
<dbReference type="EMBL" id="JRPD02000001">
    <property type="protein sequence ID" value="TLE01691.1"/>
    <property type="molecule type" value="Genomic_DNA"/>
</dbReference>
<evidence type="ECO:0000256" key="8">
    <source>
        <dbReference type="HAMAP-Rule" id="MF_00165"/>
    </source>
</evidence>
<evidence type="ECO:0000256" key="2">
    <source>
        <dbReference type="ARBA" id="ARBA00022679"/>
    </source>
</evidence>
<dbReference type="OrthoDB" id="9774907at2"/>
<evidence type="ECO:0000313" key="11">
    <source>
        <dbReference type="EMBL" id="TLE01691.1"/>
    </source>
</evidence>
<dbReference type="STRING" id="216.LS73_02275"/>
<evidence type="ECO:0000313" key="12">
    <source>
        <dbReference type="Proteomes" id="UP000029922"/>
    </source>
</evidence>